<reference evidence="3 4" key="1">
    <citation type="submission" date="2022-12" db="EMBL/GenBank/DDBJ databases">
        <title>Chromosome-scale assembly of the Ensete ventricosum genome.</title>
        <authorList>
            <person name="Dussert Y."/>
            <person name="Stocks J."/>
            <person name="Wendawek A."/>
            <person name="Woldeyes F."/>
            <person name="Nichols R.A."/>
            <person name="Borrell J.S."/>
        </authorList>
    </citation>
    <scope>NUCLEOTIDE SEQUENCE [LARGE SCALE GENOMIC DNA]</scope>
    <source>
        <strain evidence="4">cv. Maze</strain>
        <tissue evidence="3">Seeds</tissue>
    </source>
</reference>
<feature type="region of interest" description="Disordered" evidence="1">
    <location>
        <begin position="329"/>
        <end position="352"/>
    </location>
</feature>
<sequence>MSDRRESVTMENRWDFLEWLGSDVSTTVFMLLDDPGDLVRVSSVSRSWRRIVIANGFSKNLCLRISPEVSKFAHIAEVSTVSKTTEVGSSSAVEWQCMEREHKVYLYLGHCLSSPKGKRDCVYKAICASSTDNYPDEGIENTLEPSEIADRRPSYWSSGGQRDASVPESLTYRLVANLCIVSEIKIRPFKAFFQYGHPVYSAESVRFRMGYSRLGQGQSSCITNEYAEHQSADDDNYYWTYTSPEFPMLQENVLQSFKLPSPVICLGGVLQIELLGRVQTQEMDNLYYICVCHVQVIGRPLSPLLDLDIPESMGSLVLKYFPEARSCTVSEGTEEDEDEAEESSSGQSSSVRLGHLRAVGRLNEANLSALLGPMQFSDDDNDGDSDDGIDDALQEEPAA</sequence>
<dbReference type="InterPro" id="IPR055336">
    <property type="entry name" value="At4g00755-like"/>
</dbReference>
<dbReference type="SUPFAM" id="SSF81383">
    <property type="entry name" value="F-box domain"/>
    <property type="match status" value="1"/>
</dbReference>
<dbReference type="EMBL" id="JAQQAF010000008">
    <property type="protein sequence ID" value="KAJ8467733.1"/>
    <property type="molecule type" value="Genomic_DNA"/>
</dbReference>
<dbReference type="PANTHER" id="PTHR39741">
    <property type="entry name" value="F-BOX DOMAIN CONTAINING PROTEIN, EXPRESSED"/>
    <property type="match status" value="1"/>
</dbReference>
<evidence type="ECO:0000313" key="4">
    <source>
        <dbReference type="Proteomes" id="UP001222027"/>
    </source>
</evidence>
<dbReference type="PANTHER" id="PTHR39741:SF2">
    <property type="entry name" value="F-BOX DOMAIN-CONTAINING PROTEIN"/>
    <property type="match status" value="1"/>
</dbReference>
<dbReference type="InterPro" id="IPR036047">
    <property type="entry name" value="F-box-like_dom_sf"/>
</dbReference>
<name>A0AAV8QDM5_ENSVE</name>
<feature type="region of interest" description="Disordered" evidence="1">
    <location>
        <begin position="372"/>
        <end position="399"/>
    </location>
</feature>
<protein>
    <recommendedName>
        <fullName evidence="2">F-box domain-containing protein</fullName>
    </recommendedName>
</protein>
<feature type="compositionally biased region" description="Acidic residues" evidence="1">
    <location>
        <begin position="377"/>
        <end position="399"/>
    </location>
</feature>
<gene>
    <name evidence="3" type="ORF">OPV22_030285</name>
</gene>
<dbReference type="AlphaFoldDB" id="A0AAV8QDM5"/>
<dbReference type="Proteomes" id="UP001222027">
    <property type="component" value="Unassembled WGS sequence"/>
</dbReference>
<evidence type="ECO:0000259" key="2">
    <source>
        <dbReference type="Pfam" id="PF12937"/>
    </source>
</evidence>
<dbReference type="InterPro" id="IPR001810">
    <property type="entry name" value="F-box_dom"/>
</dbReference>
<accession>A0AAV8QDM5</accession>
<dbReference type="Gene3D" id="1.20.1280.50">
    <property type="match status" value="1"/>
</dbReference>
<feature type="compositionally biased region" description="Acidic residues" evidence="1">
    <location>
        <begin position="332"/>
        <end position="342"/>
    </location>
</feature>
<evidence type="ECO:0000313" key="3">
    <source>
        <dbReference type="EMBL" id="KAJ8467733.1"/>
    </source>
</evidence>
<organism evidence="3 4">
    <name type="scientific">Ensete ventricosum</name>
    <name type="common">Abyssinian banana</name>
    <name type="synonym">Musa ensete</name>
    <dbReference type="NCBI Taxonomy" id="4639"/>
    <lineage>
        <taxon>Eukaryota</taxon>
        <taxon>Viridiplantae</taxon>
        <taxon>Streptophyta</taxon>
        <taxon>Embryophyta</taxon>
        <taxon>Tracheophyta</taxon>
        <taxon>Spermatophyta</taxon>
        <taxon>Magnoliopsida</taxon>
        <taxon>Liliopsida</taxon>
        <taxon>Zingiberales</taxon>
        <taxon>Musaceae</taxon>
        <taxon>Ensete</taxon>
    </lineage>
</organism>
<keyword evidence="4" id="KW-1185">Reference proteome</keyword>
<feature type="domain" description="F-box" evidence="2">
    <location>
        <begin position="24"/>
        <end position="63"/>
    </location>
</feature>
<proteinExistence type="predicted"/>
<evidence type="ECO:0000256" key="1">
    <source>
        <dbReference type="SAM" id="MobiDB-lite"/>
    </source>
</evidence>
<comment type="caution">
    <text evidence="3">The sequence shown here is derived from an EMBL/GenBank/DDBJ whole genome shotgun (WGS) entry which is preliminary data.</text>
</comment>
<dbReference type="Pfam" id="PF12937">
    <property type="entry name" value="F-box-like"/>
    <property type="match status" value="1"/>
</dbReference>